<evidence type="ECO:0000313" key="2">
    <source>
        <dbReference type="EMBL" id="KZT04781.1"/>
    </source>
</evidence>
<dbReference type="AlphaFoldDB" id="A0A165DFH5"/>
<dbReference type="RefSeq" id="XP_040762521.1">
    <property type="nucleotide sequence ID" value="XM_040909260.1"/>
</dbReference>
<sequence>MSAAFRHIFCMLLLVSVSLAAPASPRDVNGRDIFVLAKTKTVAVQKCETEHGIYVVNYAEDDLEELEKVKKPEVDHNV</sequence>
<gene>
    <name evidence="2" type="ORF">LAESUDRAFT_727638</name>
</gene>
<proteinExistence type="predicted"/>
<dbReference type="InParanoid" id="A0A165DFH5"/>
<organism evidence="2 3">
    <name type="scientific">Laetiporus sulphureus 93-53</name>
    <dbReference type="NCBI Taxonomy" id="1314785"/>
    <lineage>
        <taxon>Eukaryota</taxon>
        <taxon>Fungi</taxon>
        <taxon>Dikarya</taxon>
        <taxon>Basidiomycota</taxon>
        <taxon>Agaricomycotina</taxon>
        <taxon>Agaricomycetes</taxon>
        <taxon>Polyporales</taxon>
        <taxon>Laetiporus</taxon>
    </lineage>
</organism>
<dbReference type="GeneID" id="63826289"/>
<protein>
    <submittedName>
        <fullName evidence="2">Uncharacterized protein</fullName>
    </submittedName>
</protein>
<feature type="signal peptide" evidence="1">
    <location>
        <begin position="1"/>
        <end position="20"/>
    </location>
</feature>
<evidence type="ECO:0000313" key="3">
    <source>
        <dbReference type="Proteomes" id="UP000076871"/>
    </source>
</evidence>
<name>A0A165DFH5_9APHY</name>
<dbReference type="EMBL" id="KV427634">
    <property type="protein sequence ID" value="KZT04781.1"/>
    <property type="molecule type" value="Genomic_DNA"/>
</dbReference>
<accession>A0A165DFH5</accession>
<evidence type="ECO:0000256" key="1">
    <source>
        <dbReference type="SAM" id="SignalP"/>
    </source>
</evidence>
<keyword evidence="3" id="KW-1185">Reference proteome</keyword>
<keyword evidence="1" id="KW-0732">Signal</keyword>
<dbReference type="Proteomes" id="UP000076871">
    <property type="component" value="Unassembled WGS sequence"/>
</dbReference>
<reference evidence="2 3" key="1">
    <citation type="journal article" date="2016" name="Mol. Biol. Evol.">
        <title>Comparative Genomics of Early-Diverging Mushroom-Forming Fungi Provides Insights into the Origins of Lignocellulose Decay Capabilities.</title>
        <authorList>
            <person name="Nagy L.G."/>
            <person name="Riley R."/>
            <person name="Tritt A."/>
            <person name="Adam C."/>
            <person name="Daum C."/>
            <person name="Floudas D."/>
            <person name="Sun H."/>
            <person name="Yadav J.S."/>
            <person name="Pangilinan J."/>
            <person name="Larsson K.H."/>
            <person name="Matsuura K."/>
            <person name="Barry K."/>
            <person name="Labutti K."/>
            <person name="Kuo R."/>
            <person name="Ohm R.A."/>
            <person name="Bhattacharya S.S."/>
            <person name="Shirouzu T."/>
            <person name="Yoshinaga Y."/>
            <person name="Martin F.M."/>
            <person name="Grigoriev I.V."/>
            <person name="Hibbett D.S."/>
        </authorList>
    </citation>
    <scope>NUCLEOTIDE SEQUENCE [LARGE SCALE GENOMIC DNA]</scope>
    <source>
        <strain evidence="2 3">93-53</strain>
    </source>
</reference>
<feature type="chain" id="PRO_5007856516" evidence="1">
    <location>
        <begin position="21"/>
        <end position="78"/>
    </location>
</feature>